<dbReference type="Gene3D" id="2.130.10.120">
    <property type="entry name" value="Prolyl oligopeptidase, N-terminal domain"/>
    <property type="match status" value="1"/>
</dbReference>
<dbReference type="Proteomes" id="UP001548590">
    <property type="component" value="Unassembled WGS sequence"/>
</dbReference>
<dbReference type="SUPFAM" id="SSF53474">
    <property type="entry name" value="alpha/beta-Hydrolases"/>
    <property type="match status" value="1"/>
</dbReference>
<evidence type="ECO:0000259" key="5">
    <source>
        <dbReference type="Pfam" id="PF00326"/>
    </source>
</evidence>
<keyword evidence="8" id="KW-1185">Reference proteome</keyword>
<evidence type="ECO:0000313" key="7">
    <source>
        <dbReference type="EMBL" id="MET1488448.1"/>
    </source>
</evidence>
<protein>
    <submittedName>
        <fullName evidence="7">S9 family peptidase</fullName>
    </submittedName>
</protein>
<evidence type="ECO:0000256" key="4">
    <source>
        <dbReference type="ARBA" id="ARBA00022825"/>
    </source>
</evidence>
<evidence type="ECO:0000259" key="6">
    <source>
        <dbReference type="Pfam" id="PF02897"/>
    </source>
</evidence>
<accession>A0ABV2CKM8</accession>
<dbReference type="PANTHER" id="PTHR11757:SF19">
    <property type="entry name" value="PROLYL ENDOPEPTIDASE-LIKE"/>
    <property type="match status" value="1"/>
</dbReference>
<organism evidence="7 8">
    <name type="scientific">Uliginosibacterium paludis</name>
    <dbReference type="NCBI Taxonomy" id="1615952"/>
    <lineage>
        <taxon>Bacteria</taxon>
        <taxon>Pseudomonadati</taxon>
        <taxon>Pseudomonadota</taxon>
        <taxon>Betaproteobacteria</taxon>
        <taxon>Rhodocyclales</taxon>
        <taxon>Zoogloeaceae</taxon>
        <taxon>Uliginosibacterium</taxon>
    </lineage>
</organism>
<evidence type="ECO:0000256" key="2">
    <source>
        <dbReference type="ARBA" id="ARBA00022670"/>
    </source>
</evidence>
<evidence type="ECO:0000313" key="8">
    <source>
        <dbReference type="Proteomes" id="UP001548590"/>
    </source>
</evidence>
<evidence type="ECO:0000256" key="1">
    <source>
        <dbReference type="ARBA" id="ARBA00005228"/>
    </source>
</evidence>
<keyword evidence="2" id="KW-0645">Protease</keyword>
<feature type="domain" description="Peptidase S9 prolyl oligopeptidase catalytic" evidence="5">
    <location>
        <begin position="494"/>
        <end position="708"/>
    </location>
</feature>
<dbReference type="Gene3D" id="3.40.50.1820">
    <property type="entry name" value="alpha/beta hydrolase"/>
    <property type="match status" value="1"/>
</dbReference>
<sequence>MSAAHDDRKKTSCRFELSATAPLAERKPKVLTQHGHVRTDDYFWMNKPRSRALLAHLEAENAYASGVLAPTQDLQNALYEEMLARIQETDLSVPVKYGKWMYLSRTEQGAQYPVHLRKRIPDGPGNWEDSAEEILLDENLEATGKAFYEVGDYEISPSGRYLAWTEDTRGQRSYRLRLRDLKTGRNLRLTRQGVVSLAWAEDESDTGLTLFFVTEDPRTRRACSLWRQHLSEKTPTLLFEETDERFNLLVFKTRSRGFIVASSSSHITSEARVLPALLPCGRWRVVQKRRAGVEYEVDHHGEHLYLRSNDIGPNFRLLRAPCTARLGIRPDADESPWEEVLPHRESIVLEGIDLYRDWMIATERLDGVPRLAVTRFATGETHPVAFSDPACVVDLEDLPEWDTPILRYTYESMTTPDSVFDYDPITRQSTLLKRQPVLGGFDPAHYCSERIHAEASDGTRIPVSLVYRKGLALDGTAPLWLDGYGAYGICNDPWFSATRLSLLDRGWVFALAHVRGGGDLGQRWHEAGKLECKRNSFSDYISCARTLAARGYTREGRILANGGSAGGLLVGAALNMAPGLFGAAIMEVPFLDVVTTMLDPDLPLTVGEYEEWGNPGKPRDYRRMLAYSPYDNIQARDYPPMLIEAGLHDTQVMVWEPAKYVAKLRRMKQDPHPLLLLTSMEAGHGGASGRYDSLRERARQLAFALCCLG</sequence>
<dbReference type="InterPro" id="IPR051543">
    <property type="entry name" value="Serine_Peptidase_S9A"/>
</dbReference>
<dbReference type="Pfam" id="PF02897">
    <property type="entry name" value="Peptidase_S9_N"/>
    <property type="match status" value="1"/>
</dbReference>
<dbReference type="InterPro" id="IPR029058">
    <property type="entry name" value="AB_hydrolase_fold"/>
</dbReference>
<dbReference type="PANTHER" id="PTHR11757">
    <property type="entry name" value="PROTEASE FAMILY S9A OLIGOPEPTIDASE"/>
    <property type="match status" value="1"/>
</dbReference>
<dbReference type="InterPro" id="IPR001375">
    <property type="entry name" value="Peptidase_S9_cat"/>
</dbReference>
<dbReference type="InterPro" id="IPR002470">
    <property type="entry name" value="Peptidase_S9A"/>
</dbReference>
<gene>
    <name evidence="7" type="ORF">ABVT11_01315</name>
</gene>
<keyword evidence="3" id="KW-0378">Hydrolase</keyword>
<keyword evidence="4" id="KW-0720">Serine protease</keyword>
<name>A0ABV2CKM8_9RHOO</name>
<evidence type="ECO:0000256" key="3">
    <source>
        <dbReference type="ARBA" id="ARBA00022801"/>
    </source>
</evidence>
<dbReference type="Pfam" id="PF00326">
    <property type="entry name" value="Peptidase_S9"/>
    <property type="match status" value="1"/>
</dbReference>
<dbReference type="RefSeq" id="WP_345926575.1">
    <property type="nucleotide sequence ID" value="NZ_JBDIVF010000003.1"/>
</dbReference>
<dbReference type="PRINTS" id="PR00862">
    <property type="entry name" value="PROLIGOPTASE"/>
</dbReference>
<comment type="caution">
    <text evidence="7">The sequence shown here is derived from an EMBL/GenBank/DDBJ whole genome shotgun (WGS) entry which is preliminary data.</text>
</comment>
<dbReference type="EMBL" id="JBEWLZ010000001">
    <property type="protein sequence ID" value="MET1488448.1"/>
    <property type="molecule type" value="Genomic_DNA"/>
</dbReference>
<reference evidence="7 8" key="1">
    <citation type="submission" date="2024-07" db="EMBL/GenBank/DDBJ databases">
        <title>Uliginosibacterium paludis KCTC:42655.</title>
        <authorList>
            <person name="Kim M.K."/>
        </authorList>
    </citation>
    <scope>NUCLEOTIDE SEQUENCE [LARGE SCALE GENOMIC DNA]</scope>
    <source>
        <strain evidence="7 8">KCTC 42655</strain>
    </source>
</reference>
<proteinExistence type="inferred from homology"/>
<dbReference type="InterPro" id="IPR023302">
    <property type="entry name" value="Pept_S9A_N"/>
</dbReference>
<comment type="similarity">
    <text evidence="1">Belongs to the peptidase S9A family.</text>
</comment>
<feature type="domain" description="Peptidase S9A N-terminal" evidence="6">
    <location>
        <begin position="24"/>
        <end position="434"/>
    </location>
</feature>
<dbReference type="SUPFAM" id="SSF50993">
    <property type="entry name" value="Peptidase/esterase 'gauge' domain"/>
    <property type="match status" value="1"/>
</dbReference>